<evidence type="ECO:0008006" key="2">
    <source>
        <dbReference type="Google" id="ProtNLM"/>
    </source>
</evidence>
<protein>
    <recommendedName>
        <fullName evidence="2">Transcriptional regulator HTH-type FeoC domain-containing protein</fullName>
    </recommendedName>
</protein>
<accession>A0AA48M3Z1</accession>
<gene>
    <name evidence="1" type="ORF">AMST5_02554</name>
</gene>
<dbReference type="AlphaFoldDB" id="A0AA48M3Z1"/>
<reference evidence="1" key="1">
    <citation type="submission" date="2023-07" db="EMBL/GenBank/DDBJ databases">
        <authorList>
            <person name="Pelsma A.J. K."/>
        </authorList>
    </citation>
    <scope>NUCLEOTIDE SEQUENCE</scope>
</reference>
<sequence>MLDAILQLMAKRSMVTVGEVATELSISAVLAEKLFFELERRGYLKCVNSVCDRPCGACAAKEACRFFRAPKLWTFTEKGMEASRRLSQ</sequence>
<dbReference type="EMBL" id="OY288114">
    <property type="protein sequence ID" value="CAJ0873935.1"/>
    <property type="molecule type" value="Genomic_DNA"/>
</dbReference>
<organism evidence="1">
    <name type="scientific">freshwater sediment metagenome</name>
    <dbReference type="NCBI Taxonomy" id="556182"/>
    <lineage>
        <taxon>unclassified sequences</taxon>
        <taxon>metagenomes</taxon>
        <taxon>ecological metagenomes</taxon>
    </lineage>
</organism>
<proteinExistence type="predicted"/>
<evidence type="ECO:0000313" key="1">
    <source>
        <dbReference type="EMBL" id="CAJ0873935.1"/>
    </source>
</evidence>
<name>A0AA48M3Z1_9ZZZZ</name>